<name>A0A369UNR7_9GAMM</name>
<comment type="caution">
    <text evidence="2">The sequence shown here is derived from an EMBL/GenBank/DDBJ whole genome shotgun (WGS) entry which is preliminary data.</text>
</comment>
<evidence type="ECO:0000313" key="2">
    <source>
        <dbReference type="EMBL" id="RDD81963.1"/>
    </source>
</evidence>
<evidence type="ECO:0000313" key="3">
    <source>
        <dbReference type="Proteomes" id="UP000253782"/>
    </source>
</evidence>
<keyword evidence="3" id="KW-1185">Reference proteome</keyword>
<dbReference type="Pfam" id="PF04993">
    <property type="entry name" value="TfoX_N"/>
    <property type="match status" value="1"/>
</dbReference>
<dbReference type="SUPFAM" id="SSF159894">
    <property type="entry name" value="YgaC/TfoX-N like"/>
    <property type="match status" value="1"/>
</dbReference>
<protein>
    <recommendedName>
        <fullName evidence="1">TfoX N-terminal domain-containing protein</fullName>
    </recommendedName>
</protein>
<accession>A0A369UNR7</accession>
<evidence type="ECO:0000259" key="1">
    <source>
        <dbReference type="Pfam" id="PF04993"/>
    </source>
</evidence>
<dbReference type="EMBL" id="QQAH01000008">
    <property type="protein sequence ID" value="RDD81963.1"/>
    <property type="molecule type" value="Genomic_DNA"/>
</dbReference>
<dbReference type="RefSeq" id="WP_114845179.1">
    <property type="nucleotide sequence ID" value="NZ_JBHSPE010000008.1"/>
</dbReference>
<gene>
    <name evidence="2" type="ORF">DVJ77_09230</name>
</gene>
<dbReference type="Gene3D" id="3.30.1460.30">
    <property type="entry name" value="YgaC/TfoX-N like chaperone"/>
    <property type="match status" value="1"/>
</dbReference>
<proteinExistence type="predicted"/>
<sequence length="108" mass="11764">MKAELHSLRSDLEDAATHLGRPQDLRFKSMFGGLMAYFNEKPCAWLTASGLALKLAPTDQATLLRMEGAARLIAKPGAAPSRHYIVVPAAVCRDTVQLADWLNRSASL</sequence>
<dbReference type="OrthoDB" id="1524907at2"/>
<feature type="domain" description="TfoX N-terminal" evidence="1">
    <location>
        <begin position="23"/>
        <end position="106"/>
    </location>
</feature>
<dbReference type="InterPro" id="IPR007076">
    <property type="entry name" value="TfoX_N"/>
</dbReference>
<dbReference type="AlphaFoldDB" id="A0A369UNR7"/>
<reference evidence="2 3" key="1">
    <citation type="submission" date="2018-07" db="EMBL/GenBank/DDBJ databases">
        <title>Dyella tabacisoli L4-6T, whole genome shotgun sequence.</title>
        <authorList>
            <person name="Zhou X.-K."/>
            <person name="Li W.-J."/>
            <person name="Duan Y.-Q."/>
        </authorList>
    </citation>
    <scope>NUCLEOTIDE SEQUENCE [LARGE SCALE GENOMIC DNA]</scope>
    <source>
        <strain evidence="2 3">L4-6</strain>
    </source>
</reference>
<dbReference type="Proteomes" id="UP000253782">
    <property type="component" value="Unassembled WGS sequence"/>
</dbReference>
<organism evidence="2 3">
    <name type="scientific">Dyella tabacisoli</name>
    <dbReference type="NCBI Taxonomy" id="2282381"/>
    <lineage>
        <taxon>Bacteria</taxon>
        <taxon>Pseudomonadati</taxon>
        <taxon>Pseudomonadota</taxon>
        <taxon>Gammaproteobacteria</taxon>
        <taxon>Lysobacterales</taxon>
        <taxon>Rhodanobacteraceae</taxon>
        <taxon>Dyella</taxon>
    </lineage>
</organism>